<feature type="compositionally biased region" description="Low complexity" evidence="1">
    <location>
        <begin position="38"/>
        <end position="49"/>
    </location>
</feature>
<dbReference type="Pfam" id="PF00481">
    <property type="entry name" value="PP2C"/>
    <property type="match status" value="1"/>
</dbReference>
<dbReference type="InterPro" id="IPR001932">
    <property type="entry name" value="PPM-type_phosphatase-like_dom"/>
</dbReference>
<gene>
    <name evidence="3" type="ORF">DFH08DRAFT_65415</name>
</gene>
<dbReference type="InterPro" id="IPR036457">
    <property type="entry name" value="PPM-type-like_dom_sf"/>
</dbReference>
<feature type="domain" description="PPM-type phosphatase" evidence="2">
    <location>
        <begin position="58"/>
        <end position="111"/>
    </location>
</feature>
<comment type="caution">
    <text evidence="3">The sequence shown here is derived from an EMBL/GenBank/DDBJ whole genome shotgun (WGS) entry which is preliminary data.</text>
</comment>
<dbReference type="EMBL" id="JARIHO010000011">
    <property type="protein sequence ID" value="KAJ7353446.1"/>
    <property type="molecule type" value="Genomic_DNA"/>
</dbReference>
<protein>
    <recommendedName>
        <fullName evidence="2">PPM-type phosphatase domain-containing protein</fullName>
    </recommendedName>
</protein>
<proteinExistence type="predicted"/>
<evidence type="ECO:0000313" key="3">
    <source>
        <dbReference type="EMBL" id="KAJ7353446.1"/>
    </source>
</evidence>
<evidence type="ECO:0000313" key="4">
    <source>
        <dbReference type="Proteomes" id="UP001218218"/>
    </source>
</evidence>
<name>A0AAD7AAF5_9AGAR</name>
<feature type="region of interest" description="Disordered" evidence="1">
    <location>
        <begin position="211"/>
        <end position="239"/>
    </location>
</feature>
<evidence type="ECO:0000259" key="2">
    <source>
        <dbReference type="Pfam" id="PF00481"/>
    </source>
</evidence>
<dbReference type="AlphaFoldDB" id="A0AAD7AAF5"/>
<keyword evidence="4" id="KW-1185">Reference proteome</keyword>
<sequence length="342" mass="37346">MPCVRRPFAIEWRLASAVPFATVHPHPFPSVASPTAFKSSGSPKRSPSPVAFGNGKSTAVGATITVPPSAARRVLYSANAGDARGVLCRAGKAVRLTYDQAPPHRPREYQRQAEVHTLFPRARASSDGFPQKSTPARVPSRFFTRAPSLRETSLASPPACSLACLPPCTFARAPWATWLPLQVNARTLSFARLLQSTCAHALWAPQLPSFPRKSTPARAPSHTLDRTASLASPHPRRNARARSLVHLPSRTFARSSWATRLPSQVGTDARIPAHLPSHTSGYVASSQVGVTRWGVRRGQGLHRRLSQSRARPRFLVHTHLALTLGHDHTDTRFFPHARTAFP</sequence>
<evidence type="ECO:0000256" key="1">
    <source>
        <dbReference type="SAM" id="MobiDB-lite"/>
    </source>
</evidence>
<accession>A0AAD7AAF5</accession>
<organism evidence="3 4">
    <name type="scientific">Mycena albidolilacea</name>
    <dbReference type="NCBI Taxonomy" id="1033008"/>
    <lineage>
        <taxon>Eukaryota</taxon>
        <taxon>Fungi</taxon>
        <taxon>Dikarya</taxon>
        <taxon>Basidiomycota</taxon>
        <taxon>Agaricomycotina</taxon>
        <taxon>Agaricomycetes</taxon>
        <taxon>Agaricomycetidae</taxon>
        <taxon>Agaricales</taxon>
        <taxon>Marasmiineae</taxon>
        <taxon>Mycenaceae</taxon>
        <taxon>Mycena</taxon>
    </lineage>
</organism>
<feature type="region of interest" description="Disordered" evidence="1">
    <location>
        <begin position="33"/>
        <end position="55"/>
    </location>
</feature>
<dbReference type="Gene3D" id="3.60.40.10">
    <property type="entry name" value="PPM-type phosphatase domain"/>
    <property type="match status" value="1"/>
</dbReference>
<reference evidence="3" key="1">
    <citation type="submission" date="2023-03" db="EMBL/GenBank/DDBJ databases">
        <title>Massive genome expansion in bonnet fungi (Mycena s.s.) driven by repeated elements and novel gene families across ecological guilds.</title>
        <authorList>
            <consortium name="Lawrence Berkeley National Laboratory"/>
            <person name="Harder C.B."/>
            <person name="Miyauchi S."/>
            <person name="Viragh M."/>
            <person name="Kuo A."/>
            <person name="Thoen E."/>
            <person name="Andreopoulos B."/>
            <person name="Lu D."/>
            <person name="Skrede I."/>
            <person name="Drula E."/>
            <person name="Henrissat B."/>
            <person name="Morin E."/>
            <person name="Kohler A."/>
            <person name="Barry K."/>
            <person name="LaButti K."/>
            <person name="Morin E."/>
            <person name="Salamov A."/>
            <person name="Lipzen A."/>
            <person name="Mereny Z."/>
            <person name="Hegedus B."/>
            <person name="Baldrian P."/>
            <person name="Stursova M."/>
            <person name="Weitz H."/>
            <person name="Taylor A."/>
            <person name="Grigoriev I.V."/>
            <person name="Nagy L.G."/>
            <person name="Martin F."/>
            <person name="Kauserud H."/>
        </authorList>
    </citation>
    <scope>NUCLEOTIDE SEQUENCE</scope>
    <source>
        <strain evidence="3">CBHHK002</strain>
    </source>
</reference>
<dbReference type="Proteomes" id="UP001218218">
    <property type="component" value="Unassembled WGS sequence"/>
</dbReference>
<dbReference type="SUPFAM" id="SSF81606">
    <property type="entry name" value="PP2C-like"/>
    <property type="match status" value="1"/>
</dbReference>